<feature type="region of interest" description="Disordered" evidence="1">
    <location>
        <begin position="53"/>
        <end position="73"/>
    </location>
</feature>
<organism evidence="2 3">
    <name type="scientific">Paracidovorax wautersii</name>
    <dbReference type="NCBI Taxonomy" id="1177982"/>
    <lineage>
        <taxon>Bacteria</taxon>
        <taxon>Pseudomonadati</taxon>
        <taxon>Pseudomonadota</taxon>
        <taxon>Betaproteobacteria</taxon>
        <taxon>Burkholderiales</taxon>
        <taxon>Comamonadaceae</taxon>
        <taxon>Paracidovorax</taxon>
    </lineage>
</organism>
<proteinExistence type="predicted"/>
<dbReference type="Pfam" id="PF12244">
    <property type="entry name" value="DUF3606"/>
    <property type="match status" value="1"/>
</dbReference>
<name>A0A1I2HEZ4_9BURK</name>
<gene>
    <name evidence="2" type="ORF">SAMN04489711_12231</name>
</gene>
<dbReference type="InterPro" id="IPR022037">
    <property type="entry name" value="DUF3606"/>
</dbReference>
<dbReference type="Proteomes" id="UP000199119">
    <property type="component" value="Unassembled WGS sequence"/>
</dbReference>
<evidence type="ECO:0000313" key="3">
    <source>
        <dbReference type="Proteomes" id="UP000199119"/>
    </source>
</evidence>
<dbReference type="OrthoDB" id="8859054at2"/>
<dbReference type="RefSeq" id="WP_092941934.1">
    <property type="nucleotide sequence ID" value="NZ_FONX01000022.1"/>
</dbReference>
<dbReference type="STRING" id="1177982.SAMN04489711_12231"/>
<reference evidence="3" key="1">
    <citation type="submission" date="2016-10" db="EMBL/GenBank/DDBJ databases">
        <authorList>
            <person name="Varghese N."/>
            <person name="Submissions S."/>
        </authorList>
    </citation>
    <scope>NUCLEOTIDE SEQUENCE [LARGE SCALE GENOMIC DNA]</scope>
    <source>
        <strain evidence="3">DSM 27981</strain>
    </source>
</reference>
<evidence type="ECO:0008006" key="4">
    <source>
        <dbReference type="Google" id="ProtNLM"/>
    </source>
</evidence>
<sequence>MNADNTAASPDRIAVGDPESVAHWAQKLSVSEQQIQDAVAAAGDKASDVEMHLKGTRSTTNDDRIEQAGAGNS</sequence>
<accession>A0A1I2HEZ4</accession>
<dbReference type="EMBL" id="FONX01000022">
    <property type="protein sequence ID" value="SFF27963.1"/>
    <property type="molecule type" value="Genomic_DNA"/>
</dbReference>
<protein>
    <recommendedName>
        <fullName evidence="4">DUF3606 domain-containing protein</fullName>
    </recommendedName>
</protein>
<dbReference type="AlphaFoldDB" id="A0A1I2HEZ4"/>
<evidence type="ECO:0000256" key="1">
    <source>
        <dbReference type="SAM" id="MobiDB-lite"/>
    </source>
</evidence>
<evidence type="ECO:0000313" key="2">
    <source>
        <dbReference type="EMBL" id="SFF27963.1"/>
    </source>
</evidence>
<keyword evidence="3" id="KW-1185">Reference proteome</keyword>